<dbReference type="CDD" id="cd09009">
    <property type="entry name" value="PNP-EcPNPII_like"/>
    <property type="match status" value="1"/>
</dbReference>
<comment type="similarity">
    <text evidence="2">Belongs to the PNP/MTAP phosphorylase family.</text>
</comment>
<evidence type="ECO:0000259" key="7">
    <source>
        <dbReference type="Pfam" id="PF01048"/>
    </source>
</evidence>
<dbReference type="EC" id="2.4.2.1" evidence="3"/>
<evidence type="ECO:0000256" key="6">
    <source>
        <dbReference type="ARBA" id="ARBA00031036"/>
    </source>
</evidence>
<dbReference type="SUPFAM" id="SSF53167">
    <property type="entry name" value="Purine and uridine phosphorylases"/>
    <property type="match status" value="1"/>
</dbReference>
<dbReference type="GO" id="GO:0009116">
    <property type="term" value="P:nucleoside metabolic process"/>
    <property type="evidence" value="ECO:0007669"/>
    <property type="project" value="InterPro"/>
</dbReference>
<gene>
    <name evidence="8" type="ORF">UFOPK1726_00972</name>
</gene>
<dbReference type="NCBIfam" id="NF006054">
    <property type="entry name" value="PRK08202.1"/>
    <property type="match status" value="1"/>
</dbReference>
<dbReference type="GO" id="GO:0005737">
    <property type="term" value="C:cytoplasm"/>
    <property type="evidence" value="ECO:0007669"/>
    <property type="project" value="TreeGrafter"/>
</dbReference>
<dbReference type="InterPro" id="IPR000845">
    <property type="entry name" value="Nucleoside_phosphorylase_d"/>
</dbReference>
<evidence type="ECO:0000256" key="4">
    <source>
        <dbReference type="ARBA" id="ARBA00022676"/>
    </source>
</evidence>
<dbReference type="InterPro" id="IPR011268">
    <property type="entry name" value="Purine_phosphorylase"/>
</dbReference>
<dbReference type="PANTHER" id="PTHR11904:SF9">
    <property type="entry name" value="PURINE NUCLEOSIDE PHOSPHORYLASE-RELATED"/>
    <property type="match status" value="1"/>
</dbReference>
<comment type="pathway">
    <text evidence="1">Purine metabolism; purine nucleoside salvage.</text>
</comment>
<feature type="domain" description="Nucleoside phosphorylase" evidence="7">
    <location>
        <begin position="50"/>
        <end position="264"/>
    </location>
</feature>
<dbReference type="UniPathway" id="UPA00606"/>
<dbReference type="PIRSF" id="PIRSF000477">
    <property type="entry name" value="PurNPase"/>
    <property type="match status" value="1"/>
</dbReference>
<proteinExistence type="inferred from homology"/>
<evidence type="ECO:0000256" key="3">
    <source>
        <dbReference type="ARBA" id="ARBA00011886"/>
    </source>
</evidence>
<evidence type="ECO:0000256" key="1">
    <source>
        <dbReference type="ARBA" id="ARBA00005058"/>
    </source>
</evidence>
<protein>
    <recommendedName>
        <fullName evidence="3">purine-nucleoside phosphorylase</fullName>
        <ecNumber evidence="3">2.4.2.1</ecNumber>
    </recommendedName>
    <alternativeName>
        <fullName evidence="6">Inosine-guanosine phosphorylase</fullName>
    </alternativeName>
</protein>
<dbReference type="Gene3D" id="3.40.50.1580">
    <property type="entry name" value="Nucleoside phosphorylase domain"/>
    <property type="match status" value="1"/>
</dbReference>
<evidence type="ECO:0000256" key="2">
    <source>
        <dbReference type="ARBA" id="ARBA00006751"/>
    </source>
</evidence>
<name>A0A6J6EZZ0_9ZZZZ</name>
<dbReference type="EMBL" id="CAEZTT010000123">
    <property type="protein sequence ID" value="CAB4581696.1"/>
    <property type="molecule type" value="Genomic_DNA"/>
</dbReference>
<sequence>MTTEIDPYQAAATAARVLAKETGVVHHDVLVVLGSGWTPAADEFGTPTAEIIVTDLPGFAAPAVAGHAGKLRSVRVGSLNVLLQLGRTHFYEKNDAQAVVHAVRTALAAGVKTVVLTNAAGSLHTTWPPGTPVLIKDQINLTGGTPLVGARFVDVTEIYSKRLRDLAKQVKPDLPEGVYTAFHGPQYETPAEIAMVKAIGGDLVGMSTALEAIAAREGNAEVLGISLVTNLAAGMTGEKLNHEEVLEAGKQAATSMGKLLVEVVSKL</sequence>
<keyword evidence="5" id="KW-0808">Transferase</keyword>
<dbReference type="PANTHER" id="PTHR11904">
    <property type="entry name" value="METHYLTHIOADENOSINE/PURINE NUCLEOSIDE PHOSPHORYLASE"/>
    <property type="match status" value="1"/>
</dbReference>
<reference evidence="8" key="1">
    <citation type="submission" date="2020-05" db="EMBL/GenBank/DDBJ databases">
        <authorList>
            <person name="Chiriac C."/>
            <person name="Salcher M."/>
            <person name="Ghai R."/>
            <person name="Kavagutti S V."/>
        </authorList>
    </citation>
    <scope>NUCLEOTIDE SEQUENCE</scope>
</reference>
<dbReference type="GO" id="GO:0004731">
    <property type="term" value="F:purine-nucleoside phosphorylase activity"/>
    <property type="evidence" value="ECO:0007669"/>
    <property type="project" value="UniProtKB-EC"/>
</dbReference>
<evidence type="ECO:0000256" key="5">
    <source>
        <dbReference type="ARBA" id="ARBA00022679"/>
    </source>
</evidence>
<dbReference type="InterPro" id="IPR035994">
    <property type="entry name" value="Nucleoside_phosphorylase_sf"/>
</dbReference>
<evidence type="ECO:0000313" key="8">
    <source>
        <dbReference type="EMBL" id="CAB4581696.1"/>
    </source>
</evidence>
<keyword evidence="4" id="KW-0328">Glycosyltransferase</keyword>
<dbReference type="AlphaFoldDB" id="A0A6J6EZZ0"/>
<dbReference type="NCBIfam" id="TIGR01697">
    <property type="entry name" value="PNPH-PUNA-XAPA"/>
    <property type="match status" value="1"/>
</dbReference>
<dbReference type="Pfam" id="PF01048">
    <property type="entry name" value="PNP_UDP_1"/>
    <property type="match status" value="1"/>
</dbReference>
<accession>A0A6J6EZZ0</accession>
<organism evidence="8">
    <name type="scientific">freshwater metagenome</name>
    <dbReference type="NCBI Taxonomy" id="449393"/>
    <lineage>
        <taxon>unclassified sequences</taxon>
        <taxon>metagenomes</taxon>
        <taxon>ecological metagenomes</taxon>
    </lineage>
</organism>